<feature type="domain" description="HTH myb-type" evidence="3">
    <location>
        <begin position="351"/>
        <end position="406"/>
    </location>
</feature>
<dbReference type="GO" id="GO:0000981">
    <property type="term" value="F:DNA-binding transcription factor activity, RNA polymerase II-specific"/>
    <property type="evidence" value="ECO:0007669"/>
    <property type="project" value="TreeGrafter"/>
</dbReference>
<evidence type="ECO:0000259" key="3">
    <source>
        <dbReference type="PROSITE" id="PS51294"/>
    </source>
</evidence>
<evidence type="ECO:0000313" key="5">
    <source>
        <dbReference type="Proteomes" id="UP001190700"/>
    </source>
</evidence>
<gene>
    <name evidence="4" type="ORF">CYMTET_13811</name>
</gene>
<feature type="region of interest" description="Disordered" evidence="1">
    <location>
        <begin position="222"/>
        <end position="363"/>
    </location>
</feature>
<feature type="compositionally biased region" description="Basic and acidic residues" evidence="1">
    <location>
        <begin position="484"/>
        <end position="494"/>
    </location>
</feature>
<protein>
    <submittedName>
        <fullName evidence="4">Uncharacterized protein</fullName>
    </submittedName>
</protein>
<feature type="compositionally biased region" description="Low complexity" evidence="1">
    <location>
        <begin position="297"/>
        <end position="307"/>
    </location>
</feature>
<evidence type="ECO:0000256" key="1">
    <source>
        <dbReference type="SAM" id="MobiDB-lite"/>
    </source>
</evidence>
<feature type="compositionally biased region" description="Polar residues" evidence="1">
    <location>
        <begin position="469"/>
        <end position="481"/>
    </location>
</feature>
<dbReference type="PROSITE" id="PS51294">
    <property type="entry name" value="HTH_MYB"/>
    <property type="match status" value="2"/>
</dbReference>
<feature type="compositionally biased region" description="Polar residues" evidence="1">
    <location>
        <begin position="231"/>
        <end position="257"/>
    </location>
</feature>
<dbReference type="EMBL" id="LGRX02005553">
    <property type="protein sequence ID" value="KAK3278237.1"/>
    <property type="molecule type" value="Genomic_DNA"/>
</dbReference>
<feature type="domain" description="HTH myb-type" evidence="3">
    <location>
        <begin position="410"/>
        <end position="457"/>
    </location>
</feature>
<feature type="compositionally biased region" description="Polar residues" evidence="1">
    <location>
        <begin position="158"/>
        <end position="167"/>
    </location>
</feature>
<dbReference type="AlphaFoldDB" id="A0AAE0LAU1"/>
<evidence type="ECO:0000259" key="2">
    <source>
        <dbReference type="PROSITE" id="PS50090"/>
    </source>
</evidence>
<feature type="compositionally biased region" description="Polar residues" evidence="1">
    <location>
        <begin position="8"/>
        <end position="21"/>
    </location>
</feature>
<dbReference type="PROSITE" id="PS50090">
    <property type="entry name" value="MYB_LIKE"/>
    <property type="match status" value="2"/>
</dbReference>
<dbReference type="InterPro" id="IPR009057">
    <property type="entry name" value="Homeodomain-like_sf"/>
</dbReference>
<dbReference type="SUPFAM" id="SSF46689">
    <property type="entry name" value="Homeodomain-like"/>
    <property type="match status" value="1"/>
</dbReference>
<feature type="region of interest" description="Disordered" evidence="1">
    <location>
        <begin position="451"/>
        <end position="500"/>
    </location>
</feature>
<name>A0AAE0LAU1_9CHLO</name>
<feature type="domain" description="Myb-like" evidence="2">
    <location>
        <begin position="403"/>
        <end position="453"/>
    </location>
</feature>
<dbReference type="Pfam" id="PF00249">
    <property type="entry name" value="Myb_DNA-binding"/>
    <property type="match status" value="2"/>
</dbReference>
<proteinExistence type="predicted"/>
<feature type="domain" description="Myb-like" evidence="2">
    <location>
        <begin position="351"/>
        <end position="402"/>
    </location>
</feature>
<dbReference type="CDD" id="cd00167">
    <property type="entry name" value="SANT"/>
    <property type="match status" value="2"/>
</dbReference>
<dbReference type="Proteomes" id="UP001190700">
    <property type="component" value="Unassembled WGS sequence"/>
</dbReference>
<feature type="region of interest" description="Disordered" evidence="1">
    <location>
        <begin position="78"/>
        <end position="122"/>
    </location>
</feature>
<dbReference type="InterPro" id="IPR050560">
    <property type="entry name" value="MYB_TF"/>
</dbReference>
<sequence length="500" mass="54552">MQPFPPRHSSNSRKQFFTPSEASELATLTGKSSSPASAIVPPISVPFPVSPQTNSYPGYFSPSPLSGYPRQPPVFAAPGFSHAAFEPRPPSHHIPQPQTSLTFDRPTPQPAAPATTSYSSNKGFFSSDELQDLSYILNASVETTDFNDLEMTAAMSASEDSQAGSSEYESELRGEFTSELTRMIDSCLDVPALEASTFKFGGVSDPQAPTLAPRISFAESRVASLDRLTEQHSPTPEASMTQKSQAPAPQPSESQTLYVHPNPLQPHTSPSAPNPNLTRQPLFAPQWGPDYPRFNEPIPAASIAPSCSLPPPAAAGAPAETSSQDMASTGPPLDSGLSSEDSGAAGSKTQRKPSKSRSWTAEEDELVKSLVRRHGVRKWALVASFLPMKTQKQVYARWRDYLHPGLVSKPWTQEEEDLLHHLHLKTGNQWALLATMLPGRSPNTIKNHFNASQRKTERSQRRTLKPAPQVSSSIQPAQTPEMSLEPKAEERSDKYVYSIW</sequence>
<comment type="caution">
    <text evidence="4">The sequence shown here is derived from an EMBL/GenBank/DDBJ whole genome shotgun (WGS) entry which is preliminary data.</text>
</comment>
<feature type="compositionally biased region" description="Polar residues" evidence="1">
    <location>
        <begin position="265"/>
        <end position="279"/>
    </location>
</feature>
<dbReference type="Gene3D" id="1.10.10.60">
    <property type="entry name" value="Homeodomain-like"/>
    <property type="match status" value="2"/>
</dbReference>
<dbReference type="SMART" id="SM00717">
    <property type="entry name" value="SANT"/>
    <property type="match status" value="2"/>
</dbReference>
<feature type="compositionally biased region" description="Low complexity" evidence="1">
    <location>
        <begin position="32"/>
        <end position="42"/>
    </location>
</feature>
<dbReference type="InterPro" id="IPR001005">
    <property type="entry name" value="SANT/Myb"/>
</dbReference>
<dbReference type="InterPro" id="IPR017930">
    <property type="entry name" value="Myb_dom"/>
</dbReference>
<reference evidence="4 5" key="1">
    <citation type="journal article" date="2015" name="Genome Biol. Evol.">
        <title>Comparative Genomics of a Bacterivorous Green Alga Reveals Evolutionary Causalities and Consequences of Phago-Mixotrophic Mode of Nutrition.</title>
        <authorList>
            <person name="Burns J.A."/>
            <person name="Paasch A."/>
            <person name="Narechania A."/>
            <person name="Kim E."/>
        </authorList>
    </citation>
    <scope>NUCLEOTIDE SEQUENCE [LARGE SCALE GENOMIC DNA]</scope>
    <source>
        <strain evidence="4 5">PLY_AMNH</strain>
    </source>
</reference>
<dbReference type="GO" id="GO:0000978">
    <property type="term" value="F:RNA polymerase II cis-regulatory region sequence-specific DNA binding"/>
    <property type="evidence" value="ECO:0007669"/>
    <property type="project" value="TreeGrafter"/>
</dbReference>
<accession>A0AAE0LAU1</accession>
<organism evidence="4 5">
    <name type="scientific">Cymbomonas tetramitiformis</name>
    <dbReference type="NCBI Taxonomy" id="36881"/>
    <lineage>
        <taxon>Eukaryota</taxon>
        <taxon>Viridiplantae</taxon>
        <taxon>Chlorophyta</taxon>
        <taxon>Pyramimonadophyceae</taxon>
        <taxon>Pyramimonadales</taxon>
        <taxon>Pyramimonadaceae</taxon>
        <taxon>Cymbomonas</taxon>
    </lineage>
</organism>
<evidence type="ECO:0000313" key="4">
    <source>
        <dbReference type="EMBL" id="KAK3278237.1"/>
    </source>
</evidence>
<feature type="region of interest" description="Disordered" evidence="1">
    <location>
        <begin position="155"/>
        <end position="174"/>
    </location>
</feature>
<keyword evidence="5" id="KW-1185">Reference proteome</keyword>
<dbReference type="PANTHER" id="PTHR45614">
    <property type="entry name" value="MYB PROTEIN-RELATED"/>
    <property type="match status" value="1"/>
</dbReference>
<dbReference type="PANTHER" id="PTHR45614:SF25">
    <property type="entry name" value="MYB PROTEIN"/>
    <property type="match status" value="1"/>
</dbReference>
<feature type="region of interest" description="Disordered" evidence="1">
    <location>
        <begin position="1"/>
        <end position="44"/>
    </location>
</feature>
<dbReference type="GO" id="GO:0005634">
    <property type="term" value="C:nucleus"/>
    <property type="evidence" value="ECO:0007669"/>
    <property type="project" value="TreeGrafter"/>
</dbReference>